<dbReference type="InterPro" id="IPR051645">
    <property type="entry name" value="PER33/POM33_regulator"/>
</dbReference>
<evidence type="ECO:0000313" key="7">
    <source>
        <dbReference type="EMBL" id="TID26800.1"/>
    </source>
</evidence>
<dbReference type="Proteomes" id="UP000298493">
    <property type="component" value="Unassembled WGS sequence"/>
</dbReference>
<comment type="similarity">
    <text evidence="2">Belongs to the PER33/POM33 family.</text>
</comment>
<evidence type="ECO:0000256" key="2">
    <source>
        <dbReference type="ARBA" id="ARBA00007322"/>
    </source>
</evidence>
<comment type="caution">
    <text evidence="7">The sequence shown here is derived from an EMBL/GenBank/DDBJ whole genome shotgun (WGS) entry which is preliminary data.</text>
</comment>
<gene>
    <name evidence="7" type="ORF">E6O75_ATG01293</name>
</gene>
<keyword evidence="5 6" id="KW-0472">Membrane</keyword>
<dbReference type="Pfam" id="PF03661">
    <property type="entry name" value="TMEM33_Pom33"/>
    <property type="match status" value="1"/>
</dbReference>
<dbReference type="GO" id="GO:0061024">
    <property type="term" value="P:membrane organization"/>
    <property type="evidence" value="ECO:0007669"/>
    <property type="project" value="TreeGrafter"/>
</dbReference>
<dbReference type="OrthoDB" id="5581259at2759"/>
<proteinExistence type="inferred from homology"/>
<dbReference type="GO" id="GO:0005783">
    <property type="term" value="C:endoplasmic reticulum"/>
    <property type="evidence" value="ECO:0007669"/>
    <property type="project" value="TreeGrafter"/>
</dbReference>
<reference evidence="7 8" key="1">
    <citation type="submission" date="2019-04" db="EMBL/GenBank/DDBJ databases">
        <title>High contiguity whole genome sequence and gene annotation resource for two Venturia nashicola isolates.</title>
        <authorList>
            <person name="Prokchorchik M."/>
            <person name="Won K."/>
            <person name="Lee Y."/>
            <person name="Choi E.D."/>
            <person name="Segonzac C."/>
            <person name="Sohn K.H."/>
        </authorList>
    </citation>
    <scope>NUCLEOTIDE SEQUENCE [LARGE SCALE GENOMIC DNA]</scope>
    <source>
        <strain evidence="7 8">PRI2</strain>
    </source>
</reference>
<dbReference type="GO" id="GO:0071786">
    <property type="term" value="P:endoplasmic reticulum tubular network organization"/>
    <property type="evidence" value="ECO:0007669"/>
    <property type="project" value="TreeGrafter"/>
</dbReference>
<keyword evidence="3 6" id="KW-0812">Transmembrane</keyword>
<evidence type="ECO:0000256" key="5">
    <source>
        <dbReference type="ARBA" id="ARBA00023136"/>
    </source>
</evidence>
<feature type="transmembrane region" description="Helical" evidence="6">
    <location>
        <begin position="98"/>
        <end position="123"/>
    </location>
</feature>
<protein>
    <submittedName>
        <fullName evidence="7">V-type proton ATPase subunit d</fullName>
    </submittedName>
</protein>
<dbReference type="PANTHER" id="PTHR12703:SF4">
    <property type="entry name" value="TRANSMEMBRANE PROTEIN 33"/>
    <property type="match status" value="1"/>
</dbReference>
<sequence>MAGPPPSNLTLQERLMALAQTLQFAWFVGHVSLLLCSLRYGLSYLTFNYYSRWAQFSYRTAFVAAAVTYGIVVYKGYRARLRQGKNTGAPALLADENVQYLIMAFVWLLFRQIPLAVLPFTVYSVFHVMTYTRATILPTITPPPPGASPNVKPKASPLSDSIGNFVKNYYDQSMTLVAALEIGLWFRILGSAILFQKGSWILFAVYTAFFRARYAQSSFVQSAVTYGTARLDATFANQSTPPAVRQGWETVKGLVKQAHDATDMKKYVGAGQQGAGVKKAQ</sequence>
<feature type="transmembrane region" description="Helical" evidence="6">
    <location>
        <begin position="184"/>
        <end position="209"/>
    </location>
</feature>
<organism evidence="7 8">
    <name type="scientific">Venturia nashicola</name>
    <dbReference type="NCBI Taxonomy" id="86259"/>
    <lineage>
        <taxon>Eukaryota</taxon>
        <taxon>Fungi</taxon>
        <taxon>Dikarya</taxon>
        <taxon>Ascomycota</taxon>
        <taxon>Pezizomycotina</taxon>
        <taxon>Dothideomycetes</taxon>
        <taxon>Pleosporomycetidae</taxon>
        <taxon>Venturiales</taxon>
        <taxon>Venturiaceae</taxon>
        <taxon>Venturia</taxon>
    </lineage>
</organism>
<dbReference type="GO" id="GO:0016020">
    <property type="term" value="C:membrane"/>
    <property type="evidence" value="ECO:0007669"/>
    <property type="project" value="UniProtKB-SubCell"/>
</dbReference>
<dbReference type="AlphaFoldDB" id="A0A4Z1PDD7"/>
<dbReference type="EMBL" id="SNSC02000002">
    <property type="protein sequence ID" value="TID26800.1"/>
    <property type="molecule type" value="Genomic_DNA"/>
</dbReference>
<evidence type="ECO:0000256" key="1">
    <source>
        <dbReference type="ARBA" id="ARBA00004141"/>
    </source>
</evidence>
<evidence type="ECO:0000256" key="3">
    <source>
        <dbReference type="ARBA" id="ARBA00022692"/>
    </source>
</evidence>
<feature type="transmembrane region" description="Helical" evidence="6">
    <location>
        <begin position="56"/>
        <end position="77"/>
    </location>
</feature>
<keyword evidence="4 6" id="KW-1133">Transmembrane helix</keyword>
<evidence type="ECO:0000256" key="6">
    <source>
        <dbReference type="SAM" id="Phobius"/>
    </source>
</evidence>
<feature type="transmembrane region" description="Helical" evidence="6">
    <location>
        <begin position="24"/>
        <end position="44"/>
    </location>
</feature>
<accession>A0A4Z1PDD7</accession>
<dbReference type="PANTHER" id="PTHR12703">
    <property type="entry name" value="TRANSMEMBRANE PROTEIN 33"/>
    <property type="match status" value="1"/>
</dbReference>
<evidence type="ECO:0000256" key="4">
    <source>
        <dbReference type="ARBA" id="ARBA00022989"/>
    </source>
</evidence>
<evidence type="ECO:0000313" key="8">
    <source>
        <dbReference type="Proteomes" id="UP000298493"/>
    </source>
</evidence>
<comment type="subcellular location">
    <subcellularLocation>
        <location evidence="1">Membrane</location>
        <topology evidence="1">Multi-pass membrane protein</topology>
    </subcellularLocation>
</comment>
<dbReference type="InterPro" id="IPR005344">
    <property type="entry name" value="TMEM33/Pom33"/>
</dbReference>
<keyword evidence="8" id="KW-1185">Reference proteome</keyword>
<name>A0A4Z1PDD7_9PEZI</name>
<dbReference type="STRING" id="86259.A0A4Z1PDD7"/>